<dbReference type="AlphaFoldDB" id="A0A8J2I116"/>
<name>A0A8J2I116_9PLEO</name>
<dbReference type="GO" id="GO:0003677">
    <property type="term" value="F:DNA binding"/>
    <property type="evidence" value="ECO:0007669"/>
    <property type="project" value="InterPro"/>
</dbReference>
<evidence type="ECO:0000256" key="5">
    <source>
        <dbReference type="ARBA" id="ARBA00023242"/>
    </source>
</evidence>
<dbReference type="PROSITE" id="PS50064">
    <property type="entry name" value="ZF_PARP_2"/>
    <property type="match status" value="1"/>
</dbReference>
<evidence type="ECO:0000256" key="6">
    <source>
        <dbReference type="SAM" id="MobiDB-lite"/>
    </source>
</evidence>
<evidence type="ECO:0000256" key="2">
    <source>
        <dbReference type="ARBA" id="ARBA00022723"/>
    </source>
</evidence>
<dbReference type="InterPro" id="IPR036957">
    <property type="entry name" value="Znf_PARP_sf"/>
</dbReference>
<protein>
    <recommendedName>
        <fullName evidence="7">PARP-type domain-containing protein</fullName>
    </recommendedName>
</protein>
<keyword evidence="9" id="KW-1185">Reference proteome</keyword>
<keyword evidence="5" id="KW-0539">Nucleus</keyword>
<dbReference type="GeneID" id="67015511"/>
<keyword evidence="3" id="KW-0863">Zinc-finger</keyword>
<evidence type="ECO:0000256" key="4">
    <source>
        <dbReference type="ARBA" id="ARBA00022833"/>
    </source>
</evidence>
<evidence type="ECO:0000313" key="8">
    <source>
        <dbReference type="EMBL" id="CAG5155923.1"/>
    </source>
</evidence>
<proteinExistence type="predicted"/>
<keyword evidence="2" id="KW-0479">Metal-binding</keyword>
<dbReference type="EMBL" id="CAJRGZ010000017">
    <property type="protein sequence ID" value="CAG5155923.1"/>
    <property type="molecule type" value="Genomic_DNA"/>
</dbReference>
<gene>
    <name evidence="8" type="ORF">ALTATR162_LOCUS3903</name>
</gene>
<dbReference type="SMART" id="SM01336">
    <property type="entry name" value="zf-PARP"/>
    <property type="match status" value="2"/>
</dbReference>
<evidence type="ECO:0000259" key="7">
    <source>
        <dbReference type="PROSITE" id="PS50064"/>
    </source>
</evidence>
<sequence length="388" mass="43200">MDDGGPKWRLEQAKGGQAVCNQAACKRSKTKIVKGELRIGTHTLYDDGTSSRWYMAWRHWGCGTKQQIAGLKETTGNDPTKAPGYDRLSPESQEQVRLAFEEGKPVDKDFKGIREDLAQDARGYAKEYTNVSFYKVDVASRACACRGGDCLDKNVKITKGEPRLGLSVPFDEEHESMVYKHWQCMSAYDLEQVVIRAGEDSIDGLDSLPAEFEEIVTKTFETGKIVEPPERMTDPPKKPKKARVKKPVVEVEEVADAPDAIENNSAKGVPIAVHIEEAKGDRPVEPISATASAPKPKKSRAKKRPIPEVDASSEDEAEYIPKKSRSRSVPFKEAIGPRKNTYKEHIYIAEVIYIISSGLKLGIHLAQEIRYLGSSPSFNPSYSYYTMV</sequence>
<evidence type="ECO:0000313" key="9">
    <source>
        <dbReference type="Proteomes" id="UP000676310"/>
    </source>
</evidence>
<dbReference type="Pfam" id="PF00645">
    <property type="entry name" value="zf-PARP"/>
    <property type="match status" value="1"/>
</dbReference>
<dbReference type="OrthoDB" id="429950at2759"/>
<reference evidence="8" key="1">
    <citation type="submission" date="2021-05" db="EMBL/GenBank/DDBJ databases">
        <authorList>
            <person name="Stam R."/>
        </authorList>
    </citation>
    <scope>NUCLEOTIDE SEQUENCE</scope>
    <source>
        <strain evidence="8">CS162</strain>
    </source>
</reference>
<dbReference type="GO" id="GO:0008270">
    <property type="term" value="F:zinc ion binding"/>
    <property type="evidence" value="ECO:0007669"/>
    <property type="project" value="UniProtKB-KW"/>
</dbReference>
<evidence type="ECO:0000256" key="3">
    <source>
        <dbReference type="ARBA" id="ARBA00022771"/>
    </source>
</evidence>
<feature type="compositionally biased region" description="Basic residues" evidence="6">
    <location>
        <begin position="295"/>
        <end position="304"/>
    </location>
</feature>
<dbReference type="InterPro" id="IPR001510">
    <property type="entry name" value="Znf_PARP"/>
</dbReference>
<dbReference type="SUPFAM" id="SSF57716">
    <property type="entry name" value="Glucocorticoid receptor-like (DNA-binding domain)"/>
    <property type="match status" value="2"/>
</dbReference>
<feature type="region of interest" description="Disordered" evidence="6">
    <location>
        <begin position="280"/>
        <end position="321"/>
    </location>
</feature>
<organism evidence="8 9">
    <name type="scientific">Alternaria atra</name>
    <dbReference type="NCBI Taxonomy" id="119953"/>
    <lineage>
        <taxon>Eukaryota</taxon>
        <taxon>Fungi</taxon>
        <taxon>Dikarya</taxon>
        <taxon>Ascomycota</taxon>
        <taxon>Pezizomycotina</taxon>
        <taxon>Dothideomycetes</taxon>
        <taxon>Pleosporomycetidae</taxon>
        <taxon>Pleosporales</taxon>
        <taxon>Pleosporineae</taxon>
        <taxon>Pleosporaceae</taxon>
        <taxon>Alternaria</taxon>
        <taxon>Alternaria sect. Ulocladioides</taxon>
    </lineage>
</organism>
<dbReference type="RefSeq" id="XP_043167448.1">
    <property type="nucleotide sequence ID" value="XM_043311513.1"/>
</dbReference>
<keyword evidence="4" id="KW-0862">Zinc</keyword>
<accession>A0A8J2I116</accession>
<dbReference type="GO" id="GO:0005634">
    <property type="term" value="C:nucleus"/>
    <property type="evidence" value="ECO:0007669"/>
    <property type="project" value="UniProtKB-SubCell"/>
</dbReference>
<dbReference type="Proteomes" id="UP000676310">
    <property type="component" value="Unassembled WGS sequence"/>
</dbReference>
<dbReference type="Gene3D" id="3.30.1740.10">
    <property type="entry name" value="Zinc finger, PARP-type"/>
    <property type="match status" value="2"/>
</dbReference>
<comment type="caution">
    <text evidence="8">The sequence shown here is derived from an EMBL/GenBank/DDBJ whole genome shotgun (WGS) entry which is preliminary data.</text>
</comment>
<evidence type="ECO:0000256" key="1">
    <source>
        <dbReference type="ARBA" id="ARBA00004123"/>
    </source>
</evidence>
<comment type="subcellular location">
    <subcellularLocation>
        <location evidence="1">Nucleus</location>
    </subcellularLocation>
</comment>
<feature type="domain" description="PARP-type" evidence="7">
    <location>
        <begin position="18"/>
        <end position="104"/>
    </location>
</feature>